<dbReference type="Proteomes" id="UP000054324">
    <property type="component" value="Unassembled WGS sequence"/>
</dbReference>
<dbReference type="AlphaFoldDB" id="A0A075AFK8"/>
<dbReference type="CTD" id="20319335"/>
<dbReference type="EMBL" id="KL596712">
    <property type="protein sequence ID" value="KER27864.1"/>
    <property type="molecule type" value="Genomic_DNA"/>
</dbReference>
<proteinExistence type="predicted"/>
<protein>
    <submittedName>
        <fullName evidence="1">Uncharacterized protein</fullName>
    </submittedName>
</protein>
<organism evidence="1 2">
    <name type="scientific">Opisthorchis viverrini</name>
    <name type="common">Southeast Asian liver fluke</name>
    <dbReference type="NCBI Taxonomy" id="6198"/>
    <lineage>
        <taxon>Eukaryota</taxon>
        <taxon>Metazoa</taxon>
        <taxon>Spiralia</taxon>
        <taxon>Lophotrochozoa</taxon>
        <taxon>Platyhelminthes</taxon>
        <taxon>Trematoda</taxon>
        <taxon>Digenea</taxon>
        <taxon>Opisthorchiida</taxon>
        <taxon>Opisthorchiata</taxon>
        <taxon>Opisthorchiidae</taxon>
        <taxon>Opisthorchis</taxon>
    </lineage>
</organism>
<gene>
    <name evidence="1" type="ORF">T265_05153</name>
</gene>
<keyword evidence="2" id="KW-1185">Reference proteome</keyword>
<evidence type="ECO:0000313" key="1">
    <source>
        <dbReference type="EMBL" id="KER27864.1"/>
    </source>
</evidence>
<dbReference type="KEGG" id="ovi:T265_05153"/>
<evidence type="ECO:0000313" key="2">
    <source>
        <dbReference type="Proteomes" id="UP000054324"/>
    </source>
</evidence>
<reference evidence="1 2" key="1">
    <citation type="submission" date="2013-11" db="EMBL/GenBank/DDBJ databases">
        <title>Opisthorchis viverrini - life in the bile duct.</title>
        <authorList>
            <person name="Young N.D."/>
            <person name="Nagarajan N."/>
            <person name="Lin S.J."/>
            <person name="Korhonen P.K."/>
            <person name="Jex A.R."/>
            <person name="Hall R.S."/>
            <person name="Safavi-Hemami H."/>
            <person name="Kaewkong W."/>
            <person name="Bertrand D."/>
            <person name="Gao S."/>
            <person name="Seet Q."/>
            <person name="Wongkham S."/>
            <person name="Teh B.T."/>
            <person name="Wongkham C."/>
            <person name="Intapan P.M."/>
            <person name="Maleewong W."/>
            <person name="Yang X."/>
            <person name="Hu M."/>
            <person name="Wang Z."/>
            <person name="Hofmann A."/>
            <person name="Sternberg P.W."/>
            <person name="Tan P."/>
            <person name="Wang J."/>
            <person name="Gasser R.B."/>
        </authorList>
    </citation>
    <scope>NUCLEOTIDE SEQUENCE [LARGE SCALE GENOMIC DNA]</scope>
</reference>
<dbReference type="RefSeq" id="XP_009168349.1">
    <property type="nucleotide sequence ID" value="XM_009170085.1"/>
</dbReference>
<dbReference type="GeneID" id="20319335"/>
<accession>A0A075AFK8</accession>
<name>A0A075AFK8_OPIVI</name>
<sequence length="77" mass="8561">MTAETSRRRTWAFSAYAHRAEAQTEKLTFPEAALITWFALASDIVSDVAYGTIFDTALIEDSVTVPIGNPIIFCRFS</sequence>